<evidence type="ECO:0000313" key="1">
    <source>
        <dbReference type="EMBL" id="EKA60751.1"/>
    </source>
</evidence>
<reference evidence="2" key="3">
    <citation type="submission" date="2017-11" db="EMBL/GenBank/DDBJ databases">
        <authorList>
            <person name="Seuylemezian A."/>
            <person name="Cooper K."/>
            <person name="Vaishampayan P."/>
        </authorList>
    </citation>
    <scope>NUCLEOTIDE SEQUENCE</scope>
    <source>
        <strain evidence="2">PVAS-1</strain>
    </source>
</reference>
<gene>
    <name evidence="1" type="ORF">B277_11250</name>
    <name evidence="2" type="ORF">CWN80_00240</name>
</gene>
<dbReference type="Pfam" id="PF19474">
    <property type="entry name" value="DUF6011"/>
    <property type="match status" value="1"/>
</dbReference>
<proteinExistence type="predicted"/>
<dbReference type="PATRIC" id="fig|1210046.3.peg.2156"/>
<keyword evidence="4" id="KW-1185">Reference proteome</keyword>
<dbReference type="InterPro" id="IPR046053">
    <property type="entry name" value="DUF6011"/>
</dbReference>
<evidence type="ECO:0000313" key="4">
    <source>
        <dbReference type="Proteomes" id="UP000288711"/>
    </source>
</evidence>
<dbReference type="Proteomes" id="UP000288711">
    <property type="component" value="Unassembled WGS sequence"/>
</dbReference>
<dbReference type="EMBL" id="PIPF01000001">
    <property type="protein sequence ID" value="RWU85463.1"/>
    <property type="molecule type" value="Genomic_DNA"/>
</dbReference>
<organism evidence="1 3">
    <name type="scientific">Janibacter hoylei PVAS-1</name>
    <dbReference type="NCBI Taxonomy" id="1210046"/>
    <lineage>
        <taxon>Bacteria</taxon>
        <taxon>Bacillati</taxon>
        <taxon>Actinomycetota</taxon>
        <taxon>Actinomycetes</taxon>
        <taxon>Micrococcales</taxon>
        <taxon>Intrasporangiaceae</taxon>
        <taxon>Janibacter</taxon>
    </lineage>
</organism>
<comment type="caution">
    <text evidence="1">The sequence shown here is derived from an EMBL/GenBank/DDBJ whole genome shotgun (WGS) entry which is preliminary data.</text>
</comment>
<protein>
    <submittedName>
        <fullName evidence="1">Uncharacterized protein</fullName>
    </submittedName>
</protein>
<evidence type="ECO:0000313" key="2">
    <source>
        <dbReference type="EMBL" id="RWU85463.1"/>
    </source>
</evidence>
<dbReference type="STRING" id="1210046.B277_11250"/>
<evidence type="ECO:0000313" key="3">
    <source>
        <dbReference type="Proteomes" id="UP000004474"/>
    </source>
</evidence>
<dbReference type="EMBL" id="ALWX01000049">
    <property type="protein sequence ID" value="EKA60751.1"/>
    <property type="molecule type" value="Genomic_DNA"/>
</dbReference>
<dbReference type="Proteomes" id="UP000004474">
    <property type="component" value="Unassembled WGS sequence"/>
</dbReference>
<dbReference type="RefSeq" id="WP_007928117.1">
    <property type="nucleotide sequence ID" value="NZ_PIPF01000001.1"/>
</dbReference>
<accession>K1E184</accession>
<reference evidence="1 3" key="2">
    <citation type="journal article" date="2012" name="J. Bacteriol.">
        <title>Genome Sequence of Janibacter hoylei MTCC8307, Isolated from the Stratospheric Air.</title>
        <authorList>
            <person name="Pawar S.P."/>
            <person name="Dhotre D.P."/>
            <person name="Shetty S.A."/>
            <person name="Chowdhury S.P."/>
            <person name="Chaudhari B.L."/>
            <person name="Shouche Y.S."/>
        </authorList>
    </citation>
    <scope>NUCLEOTIDE SEQUENCE [LARGE SCALE GENOMIC DNA]</scope>
    <source>
        <strain evidence="1 3">PVAS-1</strain>
    </source>
</reference>
<reference evidence="2 4" key="1">
    <citation type="journal article" date="2009" name="Int. J. Syst. Evol. Microbiol.">
        <title>Janibacter hoylei sp. nov., Bacillus isronensis sp. nov. and Bacillus aryabhattai sp. nov., isolated from cryotubes used for collecting air from the upper atmosphere.</title>
        <authorList>
            <person name="Shivaji S."/>
            <person name="Chaturvedi P."/>
            <person name="Begum Z."/>
            <person name="Pindi P.K."/>
            <person name="Manorama R."/>
            <person name="Padmanaban D.A."/>
            <person name="Shouche Y.S."/>
            <person name="Pawar S."/>
            <person name="Vaishampayan P."/>
            <person name="Dutt C.B."/>
            <person name="Datta G.N."/>
            <person name="Manchanda R.K."/>
            <person name="Rao U.R."/>
            <person name="Bhargava P.M."/>
            <person name="Narlikar J.V."/>
        </authorList>
    </citation>
    <scope>NUCLEOTIDE SEQUENCE [LARGE SCALE GENOMIC DNA]</scope>
    <source>
        <strain evidence="2 4">PVAS-1</strain>
    </source>
</reference>
<sequence>MHATSFRGTLAHDATPELLELLGRRGVPAKRLAAHLTEDEELDLLAAHPPKGVKPRPEVAPPAPLSARPVATRLALEDHLDVDRRRDPVEEVHLVDGTVARIRRTADGERYAERWDETSRRYGPHEPGLVERTTEATRLDAVGASHHGRTWGHCMVCGRLLTNATSVRAGIGPVCVVNVYGHDARTEIGGEDV</sequence>
<name>K1E184_9MICO</name>
<dbReference type="AlphaFoldDB" id="K1E184"/>